<dbReference type="AlphaFoldDB" id="V4A873"/>
<reference evidence="5 6" key="1">
    <citation type="journal article" date="2013" name="Nature">
        <title>Insights into bilaterian evolution from three spiralian genomes.</title>
        <authorList>
            <person name="Simakov O."/>
            <person name="Marletaz F."/>
            <person name="Cho S.J."/>
            <person name="Edsinger-Gonzales E."/>
            <person name="Havlak P."/>
            <person name="Hellsten U."/>
            <person name="Kuo D.H."/>
            <person name="Larsson T."/>
            <person name="Lv J."/>
            <person name="Arendt D."/>
            <person name="Savage R."/>
            <person name="Osoegawa K."/>
            <person name="de Jong P."/>
            <person name="Grimwood J."/>
            <person name="Chapman J.A."/>
            <person name="Shapiro H."/>
            <person name="Aerts A."/>
            <person name="Otillar R.P."/>
            <person name="Terry A.Y."/>
            <person name="Boore J.L."/>
            <person name="Grigoriev I.V."/>
            <person name="Lindberg D.R."/>
            <person name="Seaver E.C."/>
            <person name="Weisblat D.A."/>
            <person name="Putnam N.H."/>
            <person name="Rokhsar D.S."/>
        </authorList>
    </citation>
    <scope>NUCLEOTIDE SEQUENCE [LARGE SCALE GENOMIC DNA]</scope>
</reference>
<evidence type="ECO:0000256" key="3">
    <source>
        <dbReference type="SAM" id="MobiDB-lite"/>
    </source>
</evidence>
<dbReference type="InterPro" id="IPR000210">
    <property type="entry name" value="BTB/POZ_dom"/>
</dbReference>
<dbReference type="InterPro" id="IPR011333">
    <property type="entry name" value="SKP1/BTB/POZ_sf"/>
</dbReference>
<proteinExistence type="predicted"/>
<dbReference type="EMBL" id="KB202014">
    <property type="protein sequence ID" value="ESO92912.1"/>
    <property type="molecule type" value="Genomic_DNA"/>
</dbReference>
<keyword evidence="2" id="KW-0677">Repeat</keyword>
<gene>
    <name evidence="5" type="ORF">LOTGIDRAFT_190432</name>
</gene>
<organism evidence="5 6">
    <name type="scientific">Lottia gigantea</name>
    <name type="common">Giant owl limpet</name>
    <dbReference type="NCBI Taxonomy" id="225164"/>
    <lineage>
        <taxon>Eukaryota</taxon>
        <taxon>Metazoa</taxon>
        <taxon>Spiralia</taxon>
        <taxon>Lophotrochozoa</taxon>
        <taxon>Mollusca</taxon>
        <taxon>Gastropoda</taxon>
        <taxon>Patellogastropoda</taxon>
        <taxon>Lottioidea</taxon>
        <taxon>Lottiidae</taxon>
        <taxon>Lottia</taxon>
    </lineage>
</organism>
<evidence type="ECO:0000259" key="4">
    <source>
        <dbReference type="PROSITE" id="PS50097"/>
    </source>
</evidence>
<dbReference type="Pfam" id="PF00651">
    <property type="entry name" value="BTB"/>
    <property type="match status" value="1"/>
</dbReference>
<protein>
    <recommendedName>
        <fullName evidence="4">BTB domain-containing protein</fullName>
    </recommendedName>
</protein>
<dbReference type="Proteomes" id="UP000030746">
    <property type="component" value="Unassembled WGS sequence"/>
</dbReference>
<dbReference type="STRING" id="225164.V4A873"/>
<dbReference type="PANTHER" id="PTHR24412:SF489">
    <property type="entry name" value="RING FINGER DOMAIN AND KELCH REPEAT-CONTAINING PROTEIN DDB_G0271372"/>
    <property type="match status" value="1"/>
</dbReference>
<accession>V4A873</accession>
<dbReference type="InterPro" id="IPR011705">
    <property type="entry name" value="BACK"/>
</dbReference>
<feature type="non-terminal residue" evidence="5">
    <location>
        <position position="427"/>
    </location>
</feature>
<keyword evidence="1" id="KW-0880">Kelch repeat</keyword>
<dbReference type="Gene3D" id="3.30.710.10">
    <property type="entry name" value="Potassium Channel Kv1.1, Chain A"/>
    <property type="match status" value="1"/>
</dbReference>
<dbReference type="InterPro" id="IPR006652">
    <property type="entry name" value="Kelch_1"/>
</dbReference>
<dbReference type="SUPFAM" id="SSF54695">
    <property type="entry name" value="POZ domain"/>
    <property type="match status" value="1"/>
</dbReference>
<dbReference type="SMART" id="SM00225">
    <property type="entry name" value="BTB"/>
    <property type="match status" value="1"/>
</dbReference>
<dbReference type="CTD" id="20244893"/>
<evidence type="ECO:0000256" key="1">
    <source>
        <dbReference type="ARBA" id="ARBA00022441"/>
    </source>
</evidence>
<feature type="region of interest" description="Disordered" evidence="3">
    <location>
        <begin position="1"/>
        <end position="46"/>
    </location>
</feature>
<dbReference type="RefSeq" id="XP_009056596.1">
    <property type="nucleotide sequence ID" value="XM_009058348.1"/>
</dbReference>
<dbReference type="PANTHER" id="PTHR24412">
    <property type="entry name" value="KELCH PROTEIN"/>
    <property type="match status" value="1"/>
</dbReference>
<dbReference type="Gene3D" id="2.120.10.80">
    <property type="entry name" value="Kelch-type beta propeller"/>
    <property type="match status" value="1"/>
</dbReference>
<sequence length="427" mass="48040">MDEMDLSDSSIDTNRFEGSDGDLDLNRALSRSSSSDSDAPNDQLGNKGKYTTITALNLQDNLAELFEENILTDFDVTVGDTVFHCHKIILCAVCNYFRSMLQSGMAESSSGHTSLTSITPECFQSVLNYIYRGSQIFNLDIIEELFEASLLLQFDLLENFCKEYMAESLAPSNCLVFYHLSKRHSCEDIADLAWNMCVTKFEDVMAATDLQELKEGTLTKLLTDKNLKFTSEDVLCTTIIEWVNAEPETRLDSLPELFNFICLPEVSGEFLYNNLYKNELIDKFPLITQAVDDAIKCHLIPTEKKNMVMRQRTIRDVKKYRRVTVVLGGCITDCESLNNMSCWDDVSLSWYSLSSIPQHLGTDFASCVLENKIYVSGGSKGFDSVFCYDPADNTWSNLPKLIVGREAHAMVAVGSTLYILGGRNDKR</sequence>
<dbReference type="HOGENOM" id="CLU_004253_14_5_1"/>
<dbReference type="SUPFAM" id="SSF117281">
    <property type="entry name" value="Kelch motif"/>
    <property type="match status" value="1"/>
</dbReference>
<dbReference type="SMART" id="SM00612">
    <property type="entry name" value="Kelch"/>
    <property type="match status" value="2"/>
</dbReference>
<keyword evidence="6" id="KW-1185">Reference proteome</keyword>
<dbReference type="PROSITE" id="PS50097">
    <property type="entry name" value="BTB"/>
    <property type="match status" value="1"/>
</dbReference>
<evidence type="ECO:0000313" key="6">
    <source>
        <dbReference type="Proteomes" id="UP000030746"/>
    </source>
</evidence>
<dbReference type="Gene3D" id="1.25.40.420">
    <property type="match status" value="1"/>
</dbReference>
<dbReference type="Pfam" id="PF01344">
    <property type="entry name" value="Kelch_1"/>
    <property type="match status" value="1"/>
</dbReference>
<dbReference type="InterPro" id="IPR015915">
    <property type="entry name" value="Kelch-typ_b-propeller"/>
</dbReference>
<feature type="domain" description="BTB" evidence="4">
    <location>
        <begin position="72"/>
        <end position="139"/>
    </location>
</feature>
<evidence type="ECO:0000313" key="5">
    <source>
        <dbReference type="EMBL" id="ESO92912.1"/>
    </source>
</evidence>
<dbReference type="GeneID" id="20244893"/>
<dbReference type="OrthoDB" id="6095618at2759"/>
<name>V4A873_LOTGI</name>
<feature type="compositionally biased region" description="Low complexity" evidence="3">
    <location>
        <begin position="26"/>
        <end position="42"/>
    </location>
</feature>
<evidence type="ECO:0000256" key="2">
    <source>
        <dbReference type="ARBA" id="ARBA00022737"/>
    </source>
</evidence>
<dbReference type="KEGG" id="lgi:LOTGIDRAFT_190432"/>
<dbReference type="SMART" id="SM00875">
    <property type="entry name" value="BACK"/>
    <property type="match status" value="1"/>
</dbReference>
<dbReference type="Pfam" id="PF07707">
    <property type="entry name" value="BACK"/>
    <property type="match status" value="1"/>
</dbReference>
<dbReference type="OMA" id="CIFEMIR"/>
<dbReference type="CDD" id="cd18186">
    <property type="entry name" value="BTB_POZ_ZBTB_KLHL-like"/>
    <property type="match status" value="1"/>
</dbReference>